<evidence type="ECO:0000313" key="4">
    <source>
        <dbReference type="EMBL" id="KXG47685.1"/>
    </source>
</evidence>
<feature type="chain" id="PRO_5007800484" evidence="3">
    <location>
        <begin position="25"/>
        <end position="772"/>
    </location>
</feature>
<feature type="region of interest" description="Disordered" evidence="1">
    <location>
        <begin position="551"/>
        <end position="573"/>
    </location>
</feature>
<keyword evidence="2" id="KW-1133">Transmembrane helix</keyword>
<feature type="transmembrane region" description="Helical" evidence="2">
    <location>
        <begin position="341"/>
        <end position="366"/>
    </location>
</feature>
<dbReference type="GeneID" id="63704568"/>
<accession>A0A135LFG3</accession>
<feature type="compositionally biased region" description="Polar residues" evidence="1">
    <location>
        <begin position="681"/>
        <end position="690"/>
    </location>
</feature>
<feature type="signal peptide" evidence="3">
    <location>
        <begin position="1"/>
        <end position="24"/>
    </location>
</feature>
<dbReference type="Proteomes" id="UP000070168">
    <property type="component" value="Unassembled WGS sequence"/>
</dbReference>
<feature type="region of interest" description="Disordered" evidence="1">
    <location>
        <begin position="644"/>
        <end position="707"/>
    </location>
</feature>
<dbReference type="PANTHER" id="PTHR31145:SF8">
    <property type="entry name" value="INTEGRAL MEMBRANE PROTEIN (AFU_ORTHOLOGUE AFUA_2G17475)"/>
    <property type="match status" value="1"/>
</dbReference>
<feature type="compositionally biased region" description="Basic and acidic residues" evidence="1">
    <location>
        <begin position="668"/>
        <end position="680"/>
    </location>
</feature>
<keyword evidence="5" id="KW-1185">Reference proteome</keyword>
<evidence type="ECO:0000256" key="1">
    <source>
        <dbReference type="SAM" id="MobiDB-lite"/>
    </source>
</evidence>
<proteinExistence type="predicted"/>
<dbReference type="GO" id="GO:0055085">
    <property type="term" value="P:transmembrane transport"/>
    <property type="evidence" value="ECO:0007669"/>
    <property type="project" value="TreeGrafter"/>
</dbReference>
<feature type="compositionally biased region" description="Low complexity" evidence="1">
    <location>
        <begin position="557"/>
        <end position="569"/>
    </location>
</feature>
<dbReference type="OrthoDB" id="269822at2759"/>
<feature type="compositionally biased region" description="Polar residues" evidence="1">
    <location>
        <begin position="593"/>
        <end position="602"/>
    </location>
</feature>
<reference evidence="4 5" key="1">
    <citation type="journal article" date="2016" name="BMC Genomics">
        <title>Genome sequencing and secondary metabolism of the postharvest pathogen Penicillium griseofulvum.</title>
        <authorList>
            <person name="Banani H."/>
            <person name="Marcet-Houben M."/>
            <person name="Ballester A.R."/>
            <person name="Abbruscato P."/>
            <person name="Gonzalez-Candelas L."/>
            <person name="Gabaldon T."/>
            <person name="Spadaro D."/>
        </authorList>
    </citation>
    <scope>NUCLEOTIDE SEQUENCE [LARGE SCALE GENOMIC DNA]</scope>
    <source>
        <strain evidence="4 5">PG3</strain>
    </source>
</reference>
<dbReference type="InterPro" id="IPR040241">
    <property type="entry name" value="TRP_Flc/Pkd2-like"/>
</dbReference>
<evidence type="ECO:0000256" key="2">
    <source>
        <dbReference type="SAM" id="Phobius"/>
    </source>
</evidence>
<dbReference type="OMA" id="HGFTYPG"/>
<dbReference type="STRING" id="5078.A0A135LFG3"/>
<comment type="caution">
    <text evidence="4">The sequence shown here is derived from an EMBL/GenBank/DDBJ whole genome shotgun (WGS) entry which is preliminary data.</text>
</comment>
<feature type="transmembrane region" description="Helical" evidence="2">
    <location>
        <begin position="455"/>
        <end position="475"/>
    </location>
</feature>
<protein>
    <submittedName>
        <fullName evidence="4">TRP-like family</fullName>
    </submittedName>
</protein>
<organism evidence="4 5">
    <name type="scientific">Penicillium patulum</name>
    <name type="common">Penicillium griseofulvum</name>
    <dbReference type="NCBI Taxonomy" id="5078"/>
    <lineage>
        <taxon>Eukaryota</taxon>
        <taxon>Fungi</taxon>
        <taxon>Dikarya</taxon>
        <taxon>Ascomycota</taxon>
        <taxon>Pezizomycotina</taxon>
        <taxon>Eurotiomycetes</taxon>
        <taxon>Eurotiomycetidae</taxon>
        <taxon>Eurotiales</taxon>
        <taxon>Aspergillaceae</taxon>
        <taxon>Penicillium</taxon>
    </lineage>
</organism>
<dbReference type="GO" id="GO:0016020">
    <property type="term" value="C:membrane"/>
    <property type="evidence" value="ECO:0007669"/>
    <property type="project" value="TreeGrafter"/>
</dbReference>
<keyword evidence="2" id="KW-0812">Transmembrane</keyword>
<evidence type="ECO:0000256" key="3">
    <source>
        <dbReference type="SAM" id="SignalP"/>
    </source>
</evidence>
<dbReference type="PANTHER" id="PTHR31145">
    <property type="entry name" value="INTEGRAL MEMBRANE PROTEIN (AFU_ORTHOLOGUE AFUA_7G01610)"/>
    <property type="match status" value="1"/>
</dbReference>
<feature type="transmembrane region" description="Helical" evidence="2">
    <location>
        <begin position="308"/>
        <end position="329"/>
    </location>
</feature>
<name>A0A135LFG3_PENPA</name>
<feature type="transmembrane region" description="Helical" evidence="2">
    <location>
        <begin position="515"/>
        <end position="538"/>
    </location>
</feature>
<dbReference type="RefSeq" id="XP_040646221.1">
    <property type="nucleotide sequence ID" value="XM_040789268.1"/>
</dbReference>
<dbReference type="AlphaFoldDB" id="A0A135LFG3"/>
<keyword evidence="3" id="KW-0732">Signal</keyword>
<feature type="region of interest" description="Disordered" evidence="1">
    <location>
        <begin position="590"/>
        <end position="612"/>
    </location>
</feature>
<dbReference type="EMBL" id="LHQR01000065">
    <property type="protein sequence ID" value="KXG47685.1"/>
    <property type="molecule type" value="Genomic_DNA"/>
</dbReference>
<feature type="transmembrane region" description="Helical" evidence="2">
    <location>
        <begin position="482"/>
        <end position="503"/>
    </location>
</feature>
<evidence type="ECO:0000313" key="5">
    <source>
        <dbReference type="Proteomes" id="UP000070168"/>
    </source>
</evidence>
<sequence length="772" mass="85311">MLLKPKLSRISALISTLNILVCQAAWVRKFGCCSTETCNPLDGPFRVDNLHGTLEEFDNSAVLSLSILAIHDTARFTCSDLDLAWLEASLHFNVLGIPVGHVKNFSSNCPLPITKYLTPPEGSLFSRYEFFYSLGNAHRLQTIVSDVKFRTRDGVQLECVTPKITPDIGPAASATFTYLAAAVMVLVGIASWKTHANDGSIMSTESSSPWSILGIVWRITLDISEYLRYLQFIFLAASLSLEYPGFYKPIVSKVAWASLLYWTGPINHGFTYPGIEDGLYSLNGTYGLEYMSQTLGFPAMPDIMINSFINLFILIFGVMFGILILLLITSQFGGGIHLGSVTWDAGIVLIGMILSLFSLPLLSFMSYELILVGYLPNYRIIIVGFSIAVIVFSNLHITRHINRQTEPIDCSSPDNFAQSGRLAMCLWKAQRYFTQYLPAAVPLLQSIAIGGLQDWGLVQVLVLMGLEIILLLHMAMSLRGKLLVSPSAWCTVARLLVISLTITFACSSNETTKQWVGYIMLCSHGTVIIFGFLSVAIWRLARPVVRDDGSIPRPRFSQGSVSNPPSSSPDIFQNGAPNRYMAYPLNKIGAPSQKRTSPSLHSSDGAVTAGRSFSPFDAPENFASIHGPTPINGRSYITDFSAFYRHPRRPNSPMPVQRDSQGRSSTHHTSDEGPSEHSRSDTPPSEPSQDSFDELIDTPINPNTDYSLRESDAFYGTLRTSFNSQVADSPGPATQERRNILQEWTARAVETLNHPMKKKEKGFQVMRPPRQG</sequence>
<feature type="transmembrane region" description="Helical" evidence="2">
    <location>
        <begin position="378"/>
        <end position="397"/>
    </location>
</feature>
<keyword evidence="2" id="KW-0472">Membrane</keyword>
<gene>
    <name evidence="4" type="ORF">PGRI_015550</name>
</gene>